<evidence type="ECO:0000313" key="1">
    <source>
        <dbReference type="EMBL" id="KAF9601789.1"/>
    </source>
</evidence>
<dbReference type="GO" id="GO:0048367">
    <property type="term" value="P:shoot system development"/>
    <property type="evidence" value="ECO:0007669"/>
    <property type="project" value="InterPro"/>
</dbReference>
<dbReference type="Pfam" id="PF03087">
    <property type="entry name" value="BPS1"/>
    <property type="match status" value="1"/>
</dbReference>
<name>A0A835HNU9_9MAGN</name>
<organism evidence="1 2">
    <name type="scientific">Coptis chinensis</name>
    <dbReference type="NCBI Taxonomy" id="261450"/>
    <lineage>
        <taxon>Eukaryota</taxon>
        <taxon>Viridiplantae</taxon>
        <taxon>Streptophyta</taxon>
        <taxon>Embryophyta</taxon>
        <taxon>Tracheophyta</taxon>
        <taxon>Spermatophyta</taxon>
        <taxon>Magnoliopsida</taxon>
        <taxon>Ranunculales</taxon>
        <taxon>Ranunculaceae</taxon>
        <taxon>Coptidoideae</taxon>
        <taxon>Coptis</taxon>
    </lineage>
</organism>
<dbReference type="AlphaFoldDB" id="A0A835HNU9"/>
<dbReference type="PANTHER" id="PTHR33070:SF120">
    <property type="entry name" value="EXPRESSED PROTEIN"/>
    <property type="match status" value="1"/>
</dbReference>
<protein>
    <submittedName>
        <fullName evidence="1">Uncharacterized protein</fullName>
    </submittedName>
</protein>
<gene>
    <name evidence="1" type="ORF">IFM89_022957</name>
</gene>
<comment type="caution">
    <text evidence="1">The sequence shown here is derived from an EMBL/GenBank/DDBJ whole genome shotgun (WGS) entry which is preliminary data.</text>
</comment>
<evidence type="ECO:0000313" key="2">
    <source>
        <dbReference type="Proteomes" id="UP000631114"/>
    </source>
</evidence>
<keyword evidence="2" id="KW-1185">Reference proteome</keyword>
<proteinExistence type="predicted"/>
<reference evidence="1 2" key="1">
    <citation type="submission" date="2020-10" db="EMBL/GenBank/DDBJ databases">
        <title>The Coptis chinensis genome and diversification of protoberbering-type alkaloids.</title>
        <authorList>
            <person name="Wang B."/>
            <person name="Shu S."/>
            <person name="Song C."/>
            <person name="Liu Y."/>
        </authorList>
    </citation>
    <scope>NUCLEOTIDE SEQUENCE [LARGE SCALE GENOMIC DNA]</scope>
    <source>
        <strain evidence="1">HL-2020</strain>
        <tissue evidence="1">Leaf</tissue>
    </source>
</reference>
<dbReference type="OrthoDB" id="1701699at2759"/>
<sequence>MSASSATICHSLVGLKELYECVDDLLQLPLTQQSIGLERHEKWVDQILDGSLRLLDVCGTTRDVLSQMKQNVQDLQSSLRKEMQMVMLQLKSGHTYL</sequence>
<dbReference type="Proteomes" id="UP000631114">
    <property type="component" value="Unassembled WGS sequence"/>
</dbReference>
<dbReference type="EMBL" id="JADFTS010000006">
    <property type="protein sequence ID" value="KAF9601789.1"/>
    <property type="molecule type" value="Genomic_DNA"/>
</dbReference>
<dbReference type="GO" id="GO:0048364">
    <property type="term" value="P:root development"/>
    <property type="evidence" value="ECO:0007669"/>
    <property type="project" value="InterPro"/>
</dbReference>
<dbReference type="PANTHER" id="PTHR33070">
    <property type="entry name" value="OS06G0725500 PROTEIN"/>
    <property type="match status" value="1"/>
</dbReference>
<dbReference type="InterPro" id="IPR004320">
    <property type="entry name" value="BPS1_pln"/>
</dbReference>
<accession>A0A835HNU9</accession>